<feature type="domain" description="NAC" evidence="5">
    <location>
        <begin position="21"/>
        <end position="177"/>
    </location>
</feature>
<dbReference type="Gramene" id="Pp3c16_19830V3.1">
    <property type="protein sequence ID" value="Pp3c16_19830V3.1"/>
    <property type="gene ID" value="Pp3c16_19830"/>
</dbReference>
<dbReference type="EnsemblPlants" id="Pp3c16_19830V3.3">
    <property type="protein sequence ID" value="Pp3c16_19830V3.3"/>
    <property type="gene ID" value="Pp3c16_19830"/>
</dbReference>
<dbReference type="GO" id="GO:0005634">
    <property type="term" value="C:nucleus"/>
    <property type="evidence" value="ECO:0007669"/>
    <property type="project" value="UniProtKB-ARBA"/>
</dbReference>
<reference evidence="6 8" key="1">
    <citation type="journal article" date="2008" name="Science">
        <title>The Physcomitrella genome reveals evolutionary insights into the conquest of land by plants.</title>
        <authorList>
            <person name="Rensing S."/>
            <person name="Lang D."/>
            <person name="Zimmer A."/>
            <person name="Terry A."/>
            <person name="Salamov A."/>
            <person name="Shapiro H."/>
            <person name="Nishiyama T."/>
            <person name="Perroud P.-F."/>
            <person name="Lindquist E."/>
            <person name="Kamisugi Y."/>
            <person name="Tanahashi T."/>
            <person name="Sakakibara K."/>
            <person name="Fujita T."/>
            <person name="Oishi K."/>
            <person name="Shin-I T."/>
            <person name="Kuroki Y."/>
            <person name="Toyoda A."/>
            <person name="Suzuki Y."/>
            <person name="Hashimoto A."/>
            <person name="Yamaguchi K."/>
            <person name="Sugano A."/>
            <person name="Kohara Y."/>
            <person name="Fujiyama A."/>
            <person name="Anterola A."/>
            <person name="Aoki S."/>
            <person name="Ashton N."/>
            <person name="Barbazuk W.B."/>
            <person name="Barker E."/>
            <person name="Bennetzen J."/>
            <person name="Bezanilla M."/>
            <person name="Blankenship R."/>
            <person name="Cho S.H."/>
            <person name="Dutcher S."/>
            <person name="Estelle M."/>
            <person name="Fawcett J.A."/>
            <person name="Gundlach H."/>
            <person name="Hanada K."/>
            <person name="Heyl A."/>
            <person name="Hicks K.A."/>
            <person name="Hugh J."/>
            <person name="Lohr M."/>
            <person name="Mayer K."/>
            <person name="Melkozernov A."/>
            <person name="Murata T."/>
            <person name="Nelson D."/>
            <person name="Pils B."/>
            <person name="Prigge M."/>
            <person name="Reiss B."/>
            <person name="Renner T."/>
            <person name="Rombauts S."/>
            <person name="Rushton P."/>
            <person name="Sanderfoot A."/>
            <person name="Schween G."/>
            <person name="Shiu S.-H."/>
            <person name="Stueber K."/>
            <person name="Theodoulou F.L."/>
            <person name="Tu H."/>
            <person name="Van de Peer Y."/>
            <person name="Verrier P.J."/>
            <person name="Waters E."/>
            <person name="Wood A."/>
            <person name="Yang L."/>
            <person name="Cove D."/>
            <person name="Cuming A."/>
            <person name="Hasebe M."/>
            <person name="Lucas S."/>
            <person name="Mishler D.B."/>
            <person name="Reski R."/>
            <person name="Grigoriev I."/>
            <person name="Quatrano R.S."/>
            <person name="Boore J.L."/>
        </authorList>
    </citation>
    <scope>NUCLEOTIDE SEQUENCE [LARGE SCALE GENOMIC DNA]</scope>
    <source>
        <strain evidence="7 8">cv. Gransden 2004</strain>
    </source>
</reference>
<dbReference type="OrthoDB" id="1424968at2759"/>
<dbReference type="AlphaFoldDB" id="A0A2K1J9E4"/>
<reference evidence="6 8" key="2">
    <citation type="journal article" date="2018" name="Plant J.">
        <title>The Physcomitrella patens chromosome-scale assembly reveals moss genome structure and evolution.</title>
        <authorList>
            <person name="Lang D."/>
            <person name="Ullrich K.K."/>
            <person name="Murat F."/>
            <person name="Fuchs J."/>
            <person name="Jenkins J."/>
            <person name="Haas F.B."/>
            <person name="Piednoel M."/>
            <person name="Gundlach H."/>
            <person name="Van Bel M."/>
            <person name="Meyberg R."/>
            <person name="Vives C."/>
            <person name="Morata J."/>
            <person name="Symeonidi A."/>
            <person name="Hiss M."/>
            <person name="Muchero W."/>
            <person name="Kamisugi Y."/>
            <person name="Saleh O."/>
            <person name="Blanc G."/>
            <person name="Decker E.L."/>
            <person name="van Gessel N."/>
            <person name="Grimwood J."/>
            <person name="Hayes R.D."/>
            <person name="Graham S.W."/>
            <person name="Gunter L.E."/>
            <person name="McDaniel S.F."/>
            <person name="Hoernstein S.N.W."/>
            <person name="Larsson A."/>
            <person name="Li F.W."/>
            <person name="Perroud P.F."/>
            <person name="Phillips J."/>
            <person name="Ranjan P."/>
            <person name="Rokshar D.S."/>
            <person name="Rothfels C.J."/>
            <person name="Schneider L."/>
            <person name="Shu S."/>
            <person name="Stevenson D.W."/>
            <person name="Thummler F."/>
            <person name="Tillich M."/>
            <person name="Villarreal Aguilar J.C."/>
            <person name="Widiez T."/>
            <person name="Wong G.K."/>
            <person name="Wymore A."/>
            <person name="Zhang Y."/>
            <person name="Zimmer A.D."/>
            <person name="Quatrano R.S."/>
            <person name="Mayer K.F.X."/>
            <person name="Goodstein D."/>
            <person name="Casacuberta J.M."/>
            <person name="Vandepoele K."/>
            <person name="Reski R."/>
            <person name="Cuming A.C."/>
            <person name="Tuskan G.A."/>
            <person name="Maumus F."/>
            <person name="Salse J."/>
            <person name="Schmutz J."/>
            <person name="Rensing S.A."/>
        </authorList>
    </citation>
    <scope>NUCLEOTIDE SEQUENCE [LARGE SCALE GENOMIC DNA]</scope>
    <source>
        <strain evidence="7 8">cv. Gransden 2004</strain>
    </source>
</reference>
<dbReference type="EnsemblPlants" id="Pp3c16_19830V3.4">
    <property type="protein sequence ID" value="Pp3c16_19830V3.4"/>
    <property type="gene ID" value="Pp3c16_19830"/>
</dbReference>
<dbReference type="SUPFAM" id="SSF101941">
    <property type="entry name" value="NAC domain"/>
    <property type="match status" value="1"/>
</dbReference>
<dbReference type="RefSeq" id="XP_024399450.1">
    <property type="nucleotide sequence ID" value="XM_024543682.2"/>
</dbReference>
<proteinExistence type="predicted"/>
<dbReference type="Gramene" id="Pp3c16_19830V3.5">
    <property type="protein sequence ID" value="Pp3c16_19830V3.5"/>
    <property type="gene ID" value="Pp3c16_19830"/>
</dbReference>
<reference evidence="7" key="3">
    <citation type="submission" date="2020-12" db="UniProtKB">
        <authorList>
            <consortium name="EnsemblPlants"/>
        </authorList>
    </citation>
    <scope>IDENTIFICATION</scope>
</reference>
<organism evidence="6">
    <name type="scientific">Physcomitrium patens</name>
    <name type="common">Spreading-leaved earth moss</name>
    <name type="synonym">Physcomitrella patens</name>
    <dbReference type="NCBI Taxonomy" id="3218"/>
    <lineage>
        <taxon>Eukaryota</taxon>
        <taxon>Viridiplantae</taxon>
        <taxon>Streptophyta</taxon>
        <taxon>Embryophyta</taxon>
        <taxon>Bryophyta</taxon>
        <taxon>Bryophytina</taxon>
        <taxon>Bryopsida</taxon>
        <taxon>Funariidae</taxon>
        <taxon>Funariales</taxon>
        <taxon>Funariaceae</taxon>
        <taxon>Physcomitrium</taxon>
    </lineage>
</organism>
<dbReference type="FunFam" id="2.170.150.80:FF:000006">
    <property type="entry name" value="NAC domain-containing protein 100-like"/>
    <property type="match status" value="1"/>
</dbReference>
<evidence type="ECO:0000313" key="6">
    <source>
        <dbReference type="EMBL" id="PNR38139.1"/>
    </source>
</evidence>
<name>A0A2K1J9E4_PHYPA</name>
<dbReference type="EnsemblPlants" id="Pp3c16_19830V3.6">
    <property type="protein sequence ID" value="Pp3c16_19830V3.6"/>
    <property type="gene ID" value="Pp3c16_19830"/>
</dbReference>
<dbReference type="EnsemblPlants" id="Pp3c16_19830V3.5">
    <property type="protein sequence ID" value="Pp3c16_19830V3.5"/>
    <property type="gene ID" value="Pp3c16_19830"/>
</dbReference>
<keyword evidence="2" id="KW-0238">DNA-binding</keyword>
<dbReference type="PANTHER" id="PTHR31744">
    <property type="entry name" value="PROTEIN CUP-SHAPED COTYLEDON 2-RELATED"/>
    <property type="match status" value="1"/>
</dbReference>
<dbReference type="InterPro" id="IPR036093">
    <property type="entry name" value="NAC_dom_sf"/>
</dbReference>
<keyword evidence="3" id="KW-0804">Transcription</keyword>
<dbReference type="FunCoup" id="A0A2K1J9E4">
    <property type="interactions" value="528"/>
</dbReference>
<dbReference type="Gene3D" id="2.170.150.80">
    <property type="entry name" value="NAC domain"/>
    <property type="match status" value="1"/>
</dbReference>
<dbReference type="Gramene" id="Pp3c16_19830V3.4">
    <property type="protein sequence ID" value="Pp3c16_19830V3.4"/>
    <property type="gene ID" value="Pp3c16_19830"/>
</dbReference>
<keyword evidence="4" id="KW-0539">Nucleus</keyword>
<dbReference type="PaxDb" id="3218-PP1S327_64V6.1"/>
<dbReference type="Gramene" id="Pp3c16_19830V3.6">
    <property type="protein sequence ID" value="Pp3c16_19830V3.6"/>
    <property type="gene ID" value="Pp3c16_19830"/>
</dbReference>
<dbReference type="Gramene" id="Pp3c16_19830V3.2">
    <property type="protein sequence ID" value="Pp3c16_19830V3.2"/>
    <property type="gene ID" value="Pp3c16_19830"/>
</dbReference>
<dbReference type="RefSeq" id="XP_024399451.1">
    <property type="nucleotide sequence ID" value="XM_024543683.2"/>
</dbReference>
<dbReference type="InterPro" id="IPR003441">
    <property type="entry name" value="NAC-dom"/>
</dbReference>
<dbReference type="Pfam" id="PF02365">
    <property type="entry name" value="NAM"/>
    <property type="match status" value="1"/>
</dbReference>
<dbReference type="RefSeq" id="XP_024399449.1">
    <property type="nucleotide sequence ID" value="XM_024543681.2"/>
</dbReference>
<evidence type="ECO:0000313" key="7">
    <source>
        <dbReference type="EnsemblPlants" id="Pp3c16_19830V3.1"/>
    </source>
</evidence>
<dbReference type="PROSITE" id="PS51005">
    <property type="entry name" value="NAC"/>
    <property type="match status" value="1"/>
</dbReference>
<dbReference type="EnsemblPlants" id="Pp3c16_19830V3.1">
    <property type="protein sequence ID" value="Pp3c16_19830V3.1"/>
    <property type="gene ID" value="Pp3c16_19830"/>
</dbReference>
<dbReference type="GO" id="GO:0006355">
    <property type="term" value="P:regulation of DNA-templated transcription"/>
    <property type="evidence" value="ECO:0007669"/>
    <property type="project" value="InterPro"/>
</dbReference>
<evidence type="ECO:0000259" key="5">
    <source>
        <dbReference type="PROSITE" id="PS51005"/>
    </source>
</evidence>
<evidence type="ECO:0000256" key="3">
    <source>
        <dbReference type="ARBA" id="ARBA00023163"/>
    </source>
</evidence>
<dbReference type="KEGG" id="ppp:112293810"/>
<keyword evidence="1" id="KW-0805">Transcription regulation</keyword>
<protein>
    <recommendedName>
        <fullName evidence="5">NAC domain-containing protein</fullName>
    </recommendedName>
</protein>
<dbReference type="EnsemblPlants" id="Pp3c16_19830V3.2">
    <property type="protein sequence ID" value="Pp3c16_19830V3.2"/>
    <property type="gene ID" value="Pp3c16_19830"/>
</dbReference>
<evidence type="ECO:0000313" key="8">
    <source>
        <dbReference type="Proteomes" id="UP000006727"/>
    </source>
</evidence>
<dbReference type="Proteomes" id="UP000006727">
    <property type="component" value="Chromosome 16"/>
</dbReference>
<dbReference type="GeneID" id="112293810"/>
<evidence type="ECO:0000256" key="1">
    <source>
        <dbReference type="ARBA" id="ARBA00023015"/>
    </source>
</evidence>
<dbReference type="STRING" id="3218.A0A2K1J9E4"/>
<evidence type="ECO:0000256" key="4">
    <source>
        <dbReference type="ARBA" id="ARBA00023242"/>
    </source>
</evidence>
<accession>A0A2K1J9E4</accession>
<dbReference type="PANTHER" id="PTHR31744:SF92">
    <property type="entry name" value="NAC DOMAIN-CONTAINING PROTEIN 87"/>
    <property type="match status" value="1"/>
</dbReference>
<keyword evidence="8" id="KW-1185">Reference proteome</keyword>
<dbReference type="Gramene" id="Pp3c16_19830V3.3">
    <property type="protein sequence ID" value="Pp3c16_19830V3.3"/>
    <property type="gene ID" value="Pp3c16_19830"/>
</dbReference>
<dbReference type="EMBL" id="ABEU02000016">
    <property type="protein sequence ID" value="PNR38139.1"/>
    <property type="molecule type" value="Genomic_DNA"/>
</dbReference>
<sequence>MTSMCNGTKTIGKQQECTMDLPPGFRFHPTDEELVVYYLARKIREPGFEVKTICEVDLNKCEPWDLPEKAKLGEKEWYFFSLRDRKYPTGMRTNRATEKGYWKATGKDRDVMNSGTHALVGMKKTLVFYRGRAPRGVKTHWIMHEYRLTSDFPGHFNGQQPQGSMHDEWVVCRVFQKIAGNKKPGFMCGDMPYQLTDSYSVLHRESSPNPTVTNSGECDACTGTDSCYNCQDNFAGGVPLAQGDVTSVPAPEWVHVSDSKAPNSAAADISNSMKESQYNQNAISLNMLNYPTVPQTMVKHSLTSMKSWDHRHNNNGMRAKPEPFYATNEGEDEAQSIGRLNVNHATWPSDNVPFGQEFPYDSPLTPLSTVTGDSGQSFCLANGRLGNDHQFRAFNRLLAYSGFPAMSGSIDGLQSEWAY</sequence>
<evidence type="ECO:0000256" key="2">
    <source>
        <dbReference type="ARBA" id="ARBA00023125"/>
    </source>
</evidence>
<gene>
    <name evidence="7" type="primary">LOC112293810</name>
    <name evidence="6" type="ORF">PHYPA_021250</name>
</gene>
<dbReference type="GO" id="GO:0003677">
    <property type="term" value="F:DNA binding"/>
    <property type="evidence" value="ECO:0007669"/>
    <property type="project" value="UniProtKB-KW"/>
</dbReference>